<dbReference type="AlphaFoldDB" id="A0A1G2DZS8"/>
<dbReference type="HAMAP" id="MF_00164">
    <property type="entry name" value="GlmS"/>
    <property type="match status" value="1"/>
</dbReference>
<dbReference type="CDD" id="cd05008">
    <property type="entry name" value="SIS_GlmS_GlmD_1"/>
    <property type="match status" value="1"/>
</dbReference>
<feature type="domain" description="SIS" evidence="12">
    <location>
        <begin position="284"/>
        <end position="423"/>
    </location>
</feature>
<feature type="active site" description="For Fru-6P isomerization activity" evidence="10">
    <location>
        <position position="601"/>
    </location>
</feature>
<dbReference type="PANTHER" id="PTHR10937:SF0">
    <property type="entry name" value="GLUTAMINE--FRUCTOSE-6-PHOSPHATE TRANSAMINASE (ISOMERIZING)"/>
    <property type="match status" value="1"/>
</dbReference>
<dbReference type="GO" id="GO:0006487">
    <property type="term" value="P:protein N-linked glycosylation"/>
    <property type="evidence" value="ECO:0007669"/>
    <property type="project" value="TreeGrafter"/>
</dbReference>
<dbReference type="InterPro" id="IPR001347">
    <property type="entry name" value="SIS_dom"/>
</dbReference>
<dbReference type="InterPro" id="IPR017932">
    <property type="entry name" value="GATase_2_dom"/>
</dbReference>
<evidence type="ECO:0000256" key="5">
    <source>
        <dbReference type="ARBA" id="ARBA00022490"/>
    </source>
</evidence>
<evidence type="ECO:0000256" key="3">
    <source>
        <dbReference type="ARBA" id="ARBA00012916"/>
    </source>
</evidence>
<comment type="caution">
    <text evidence="13">The sequence shown here is derived from an EMBL/GenBank/DDBJ whole genome shotgun (WGS) entry which is preliminary data.</text>
</comment>
<dbReference type="InterPro" id="IPR046348">
    <property type="entry name" value="SIS_dom_sf"/>
</dbReference>
<feature type="initiator methionine" description="Removed" evidence="10">
    <location>
        <position position="1"/>
    </location>
</feature>
<evidence type="ECO:0000259" key="12">
    <source>
        <dbReference type="PROSITE" id="PS51464"/>
    </source>
</evidence>
<evidence type="ECO:0000256" key="7">
    <source>
        <dbReference type="ARBA" id="ARBA00022679"/>
    </source>
</evidence>
<dbReference type="GO" id="GO:0097367">
    <property type="term" value="F:carbohydrate derivative binding"/>
    <property type="evidence" value="ECO:0007669"/>
    <property type="project" value="InterPro"/>
</dbReference>
<evidence type="ECO:0000313" key="13">
    <source>
        <dbReference type="EMBL" id="OGZ19037.1"/>
    </source>
</evidence>
<sequence length="606" mass="67365">MCGIVGYIGKNQDIRMGIEALRRLEYRGYDSAGAAWYNSDKKDIFLVKKAGRIDNLEKAIQESNLVSSGNPFILHTRWATHGGVDDINAHPHSDCKNEIFLVHNGIIENYQELKEKLIKEGHKFCSQCDTEVLSHLIEKYFQGNLEEAVRKALKEVRGTYGLAVISKKDPGKLVAARLSSPLLLGINQDEILVASDPSAVITHTRQVINLDDNEIAVLKPENFFILKEKPVIQIEWTAEEAQKGDYPHFMLKEIMEEPEAIENAIRGRLIPEEGQVKLGGLSSVEKKLREINRLLLVACGTASYAARTGEYMLEEYAGIPTEIDIGSEFRYRKPIVDKKTAAIFISQSGETADTLAALREMKEKGTMALGITNAVGSTQSRETDAGVYTRSGPEIAVASTKAFIGQLITLALLTVYFGRQRDMALVMGQRIVSELAKLPELARKVLKQAPEIEKIAKKYKDCKNFWFIGRKYNYPMAMEGALKLKEISYLHAEGVASGELKHGALALIDENFPTIVISPSDSVYEKTISNIQEIKARKGPIIAIATEGNEEIKNLVDDVIYIPKTLEMLTPILSVIPLHLFAYYTAVALGKDIDKPRNLAKSVTVE</sequence>
<dbReference type="NCBIfam" id="NF001484">
    <property type="entry name" value="PRK00331.1"/>
    <property type="match status" value="1"/>
</dbReference>
<dbReference type="NCBIfam" id="TIGR01135">
    <property type="entry name" value="glmS"/>
    <property type="match status" value="1"/>
</dbReference>
<feature type="domain" description="SIS" evidence="12">
    <location>
        <begin position="455"/>
        <end position="596"/>
    </location>
</feature>
<keyword evidence="5 10" id="KW-0963">Cytoplasm</keyword>
<dbReference type="SUPFAM" id="SSF56235">
    <property type="entry name" value="N-terminal nucleophile aminohydrolases (Ntn hydrolases)"/>
    <property type="match status" value="1"/>
</dbReference>
<evidence type="ECO:0000256" key="10">
    <source>
        <dbReference type="HAMAP-Rule" id="MF_00164"/>
    </source>
</evidence>
<proteinExistence type="inferred from homology"/>
<dbReference type="PANTHER" id="PTHR10937">
    <property type="entry name" value="GLUCOSAMINE--FRUCTOSE-6-PHOSPHATE AMINOTRANSFERASE, ISOMERIZING"/>
    <property type="match status" value="1"/>
</dbReference>
<dbReference type="PROSITE" id="PS51278">
    <property type="entry name" value="GATASE_TYPE_2"/>
    <property type="match status" value="1"/>
</dbReference>
<gene>
    <name evidence="10" type="primary">glmS</name>
    <name evidence="13" type="ORF">A2175_01800</name>
</gene>
<keyword evidence="9" id="KW-0315">Glutamine amidotransferase</keyword>
<accession>A0A1G2DZS8</accession>
<dbReference type="Proteomes" id="UP000176755">
    <property type="component" value="Unassembled WGS sequence"/>
</dbReference>
<dbReference type="GO" id="GO:0046349">
    <property type="term" value="P:amino sugar biosynthetic process"/>
    <property type="evidence" value="ECO:0007669"/>
    <property type="project" value="UniProtKB-ARBA"/>
</dbReference>
<comment type="function">
    <text evidence="10">Catalyzes the first step in hexosamine metabolism, converting fructose-6P into glucosamine-6P using glutamine as a nitrogen source.</text>
</comment>
<dbReference type="EMBL" id="MHLY01000003">
    <property type="protein sequence ID" value="OGZ19037.1"/>
    <property type="molecule type" value="Genomic_DNA"/>
</dbReference>
<dbReference type="FunFam" id="3.40.50.10490:FF:000001">
    <property type="entry name" value="Glutamine--fructose-6-phosphate aminotransferase [isomerizing]"/>
    <property type="match status" value="1"/>
</dbReference>
<organism evidence="13 14">
    <name type="scientific">Candidatus Nealsonbacteria bacterium RBG_13_42_11</name>
    <dbReference type="NCBI Taxonomy" id="1801663"/>
    <lineage>
        <taxon>Bacteria</taxon>
        <taxon>Candidatus Nealsoniibacteriota</taxon>
    </lineage>
</organism>
<dbReference type="InterPro" id="IPR005855">
    <property type="entry name" value="GFAT"/>
</dbReference>
<dbReference type="FunFam" id="3.40.50.10490:FF:000002">
    <property type="entry name" value="Glutamine--fructose-6-phosphate aminotransferase [isomerizing]"/>
    <property type="match status" value="1"/>
</dbReference>
<dbReference type="CDD" id="cd00714">
    <property type="entry name" value="GFAT"/>
    <property type="match status" value="1"/>
</dbReference>
<dbReference type="GO" id="GO:0004360">
    <property type="term" value="F:glutamine-fructose-6-phosphate transaminase (isomerizing) activity"/>
    <property type="evidence" value="ECO:0007669"/>
    <property type="project" value="UniProtKB-UniRule"/>
</dbReference>
<dbReference type="Gene3D" id="3.40.50.10490">
    <property type="entry name" value="Glucose-6-phosphate isomerase like protein, domain 1"/>
    <property type="match status" value="2"/>
</dbReference>
<dbReference type="STRING" id="1801663.A2175_01800"/>
<evidence type="ECO:0000256" key="9">
    <source>
        <dbReference type="ARBA" id="ARBA00022962"/>
    </source>
</evidence>
<evidence type="ECO:0000313" key="14">
    <source>
        <dbReference type="Proteomes" id="UP000176755"/>
    </source>
</evidence>
<feature type="active site" description="Nucleophile; for GATase activity" evidence="10">
    <location>
        <position position="2"/>
    </location>
</feature>
<dbReference type="InterPro" id="IPR047084">
    <property type="entry name" value="GFAT_N"/>
</dbReference>
<keyword evidence="6 10" id="KW-0032">Aminotransferase</keyword>
<dbReference type="FunFam" id="3.60.20.10:FF:000006">
    <property type="entry name" value="Glutamine--fructose-6-phosphate aminotransferase [isomerizing]"/>
    <property type="match status" value="1"/>
</dbReference>
<comment type="catalytic activity">
    <reaction evidence="1 10">
        <text>D-fructose 6-phosphate + L-glutamine = D-glucosamine 6-phosphate + L-glutamate</text>
        <dbReference type="Rhea" id="RHEA:13237"/>
        <dbReference type="ChEBI" id="CHEBI:29985"/>
        <dbReference type="ChEBI" id="CHEBI:58359"/>
        <dbReference type="ChEBI" id="CHEBI:58725"/>
        <dbReference type="ChEBI" id="CHEBI:61527"/>
        <dbReference type="EC" id="2.6.1.16"/>
    </reaction>
</comment>
<dbReference type="InterPro" id="IPR035466">
    <property type="entry name" value="GlmS/AgaS_SIS"/>
</dbReference>
<dbReference type="Pfam" id="PF13522">
    <property type="entry name" value="GATase_6"/>
    <property type="match status" value="1"/>
</dbReference>
<feature type="domain" description="Glutamine amidotransferase type-2" evidence="11">
    <location>
        <begin position="2"/>
        <end position="221"/>
    </location>
</feature>
<dbReference type="GO" id="GO:0006002">
    <property type="term" value="P:fructose 6-phosphate metabolic process"/>
    <property type="evidence" value="ECO:0007669"/>
    <property type="project" value="TreeGrafter"/>
</dbReference>
<reference evidence="13 14" key="1">
    <citation type="journal article" date="2016" name="Nat. Commun.">
        <title>Thousands of microbial genomes shed light on interconnected biogeochemical processes in an aquifer system.</title>
        <authorList>
            <person name="Anantharaman K."/>
            <person name="Brown C.T."/>
            <person name="Hug L.A."/>
            <person name="Sharon I."/>
            <person name="Castelle C.J."/>
            <person name="Probst A.J."/>
            <person name="Thomas B.C."/>
            <person name="Singh A."/>
            <person name="Wilkins M.J."/>
            <person name="Karaoz U."/>
            <person name="Brodie E.L."/>
            <person name="Williams K.H."/>
            <person name="Hubbard S.S."/>
            <person name="Banfield J.F."/>
        </authorList>
    </citation>
    <scope>NUCLEOTIDE SEQUENCE [LARGE SCALE GENOMIC DNA]</scope>
</reference>
<dbReference type="InterPro" id="IPR029055">
    <property type="entry name" value="Ntn_hydrolases_N"/>
</dbReference>
<evidence type="ECO:0000256" key="2">
    <source>
        <dbReference type="ARBA" id="ARBA00004496"/>
    </source>
</evidence>
<dbReference type="SUPFAM" id="SSF53697">
    <property type="entry name" value="SIS domain"/>
    <property type="match status" value="1"/>
</dbReference>
<dbReference type="Pfam" id="PF01380">
    <property type="entry name" value="SIS"/>
    <property type="match status" value="2"/>
</dbReference>
<evidence type="ECO:0000256" key="6">
    <source>
        <dbReference type="ARBA" id="ARBA00022576"/>
    </source>
</evidence>
<dbReference type="Gene3D" id="3.60.20.10">
    <property type="entry name" value="Glutamine Phosphoribosylpyrophosphate, subunit 1, domain 1"/>
    <property type="match status" value="1"/>
</dbReference>
<dbReference type="GO" id="GO:0005829">
    <property type="term" value="C:cytosol"/>
    <property type="evidence" value="ECO:0007669"/>
    <property type="project" value="TreeGrafter"/>
</dbReference>
<keyword evidence="7 10" id="KW-0808">Transferase</keyword>
<name>A0A1G2DZS8_9BACT</name>
<comment type="subcellular location">
    <subcellularLocation>
        <location evidence="2 10">Cytoplasm</location>
    </subcellularLocation>
</comment>
<dbReference type="EC" id="2.6.1.16" evidence="3 10"/>
<dbReference type="PROSITE" id="PS51464">
    <property type="entry name" value="SIS"/>
    <property type="match status" value="2"/>
</dbReference>
<evidence type="ECO:0000256" key="8">
    <source>
        <dbReference type="ARBA" id="ARBA00022737"/>
    </source>
</evidence>
<evidence type="ECO:0000259" key="11">
    <source>
        <dbReference type="PROSITE" id="PS51278"/>
    </source>
</evidence>
<protein>
    <recommendedName>
        <fullName evidence="4 10">Glutamine--fructose-6-phosphate aminotransferase [isomerizing]</fullName>
        <ecNumber evidence="3 10">2.6.1.16</ecNumber>
    </recommendedName>
    <alternativeName>
        <fullName evidence="10">D-fructose-6-phosphate amidotransferase</fullName>
    </alternativeName>
    <alternativeName>
        <fullName evidence="10">GFAT</fullName>
    </alternativeName>
    <alternativeName>
        <fullName evidence="10">Glucosamine-6-phosphate synthase</fullName>
    </alternativeName>
    <alternativeName>
        <fullName evidence="10">Hexosephosphate aminotransferase</fullName>
    </alternativeName>
    <alternativeName>
        <fullName evidence="10">L-glutamine--D-fructose-6-phosphate amidotransferase</fullName>
    </alternativeName>
</protein>
<dbReference type="GO" id="GO:0006047">
    <property type="term" value="P:UDP-N-acetylglucosamine metabolic process"/>
    <property type="evidence" value="ECO:0007669"/>
    <property type="project" value="TreeGrafter"/>
</dbReference>
<dbReference type="GO" id="GO:0005975">
    <property type="term" value="P:carbohydrate metabolic process"/>
    <property type="evidence" value="ECO:0007669"/>
    <property type="project" value="UniProtKB-UniRule"/>
</dbReference>
<keyword evidence="8" id="KW-0677">Repeat</keyword>
<dbReference type="InterPro" id="IPR035490">
    <property type="entry name" value="GlmS/FrlB_SIS"/>
</dbReference>
<comment type="subunit">
    <text evidence="10">Homodimer.</text>
</comment>
<evidence type="ECO:0000256" key="4">
    <source>
        <dbReference type="ARBA" id="ARBA00016090"/>
    </source>
</evidence>
<dbReference type="CDD" id="cd05009">
    <property type="entry name" value="SIS_GlmS_GlmD_2"/>
    <property type="match status" value="1"/>
</dbReference>
<evidence type="ECO:0000256" key="1">
    <source>
        <dbReference type="ARBA" id="ARBA00001031"/>
    </source>
</evidence>